<dbReference type="Proteomes" id="UP000485621">
    <property type="component" value="Unassembled WGS sequence"/>
</dbReference>
<protein>
    <submittedName>
        <fullName evidence="1">Uncharacterized protein</fullName>
    </submittedName>
</protein>
<name>A0A1V5ZPS3_9BACT</name>
<reference evidence="1" key="1">
    <citation type="submission" date="2017-02" db="EMBL/GenBank/DDBJ databases">
        <title>Delving into the versatile metabolic prowess of the omnipresent phylum Bacteroidetes.</title>
        <authorList>
            <person name="Nobu M.K."/>
            <person name="Mei R."/>
            <person name="Narihiro T."/>
            <person name="Kuroda K."/>
            <person name="Liu W.-T."/>
        </authorList>
    </citation>
    <scope>NUCLEOTIDE SEQUENCE</scope>
    <source>
        <strain evidence="1">ADurb.Bin160</strain>
    </source>
</reference>
<evidence type="ECO:0000313" key="1">
    <source>
        <dbReference type="EMBL" id="OQB42068.1"/>
    </source>
</evidence>
<gene>
    <name evidence="1" type="ORF">BWY04_00427</name>
</gene>
<dbReference type="EMBL" id="MWDB01000006">
    <property type="protein sequence ID" value="OQB42068.1"/>
    <property type="molecule type" value="Genomic_DNA"/>
</dbReference>
<organism evidence="1">
    <name type="scientific">candidate division CPR1 bacterium ADurb.Bin160</name>
    <dbReference type="NCBI Taxonomy" id="1852826"/>
    <lineage>
        <taxon>Bacteria</taxon>
        <taxon>candidate division CPR1</taxon>
    </lineage>
</organism>
<proteinExistence type="predicted"/>
<sequence>MAEENNINETISYVLKTNIQNPFVTTQEVTDK</sequence>
<dbReference type="AlphaFoldDB" id="A0A1V5ZPS3"/>
<comment type="caution">
    <text evidence="1">The sequence shown here is derived from an EMBL/GenBank/DDBJ whole genome shotgun (WGS) entry which is preliminary data.</text>
</comment>
<accession>A0A1V5ZPS3</accession>